<sequence length="594" mass="68805">MTEEQPVLICPGFYRLNLNLMYMEDTDQIERRKEMLNEAKVMENSVIHYAVNLMENLIDNRFSCRSCFTKNIQKLKEVLKTNPNHLNTLADLAEMHRKMHFDEEAKIYDDDIQRVLTSNDSASRKEIAYCLLEQGYACLFEEFGNYEQKARFHLKEASHQLILEVNNTRGERKKRLQNATQARSYAYIAHSLITRRNVSHDILNIYLRSIENGKAELEALQKDPEVGFLNAVRICPNDEVILHRYGSALLKMSKSELNAHHKLSMLEKAEKLLTNAIELNRKTHLAKYGTRTNVYIAMFDLNGKSGDKQGRQLLLKARKDGLLLMKEHFITLDYFDLAKVCQYLAKFPHCQSFGKKFVQDVEYIYEALGLLNTALRVKGQTYALARRIESVLFDLGEYETATEWAKRAFLLCKTNILSNVQHICRYMLEGKSDFGDILNVLTFVFRKNKNIETITYSLTYSLIQENWAKLCNIISFLQTIPLNENQARVAESLTLRIIRKKPSSVQLDPKIQRRKFEGTDDVPLIYTQADIAKVIKEREQCTNENGERCKAPTTFQYDFSAIIGKDDVGWIKCFILDQLSLKLFDDDVALRGKC</sequence>
<organism evidence="1 2">
    <name type="scientific">Mytilus coruscus</name>
    <name type="common">Sea mussel</name>
    <dbReference type="NCBI Taxonomy" id="42192"/>
    <lineage>
        <taxon>Eukaryota</taxon>
        <taxon>Metazoa</taxon>
        <taxon>Spiralia</taxon>
        <taxon>Lophotrochozoa</taxon>
        <taxon>Mollusca</taxon>
        <taxon>Bivalvia</taxon>
        <taxon>Autobranchia</taxon>
        <taxon>Pteriomorphia</taxon>
        <taxon>Mytilida</taxon>
        <taxon>Mytiloidea</taxon>
        <taxon>Mytilidae</taxon>
        <taxon>Mytilinae</taxon>
        <taxon>Mytilus</taxon>
    </lineage>
</organism>
<name>A0A6J8ART5_MYTCO</name>
<dbReference type="SUPFAM" id="SSF48452">
    <property type="entry name" value="TPR-like"/>
    <property type="match status" value="1"/>
</dbReference>
<protein>
    <submittedName>
        <fullName evidence="1">Uncharacterized protein</fullName>
    </submittedName>
</protein>
<reference evidence="1 2" key="1">
    <citation type="submission" date="2020-06" db="EMBL/GenBank/DDBJ databases">
        <authorList>
            <person name="Li R."/>
            <person name="Bekaert M."/>
        </authorList>
    </citation>
    <scope>NUCLEOTIDE SEQUENCE [LARGE SCALE GENOMIC DNA]</scope>
    <source>
        <strain evidence="2">wild</strain>
    </source>
</reference>
<keyword evidence="2" id="KW-1185">Reference proteome</keyword>
<dbReference type="Gene3D" id="1.25.40.10">
    <property type="entry name" value="Tetratricopeptide repeat domain"/>
    <property type="match status" value="1"/>
</dbReference>
<dbReference type="InterPro" id="IPR042342">
    <property type="entry name" value="TTC22"/>
</dbReference>
<evidence type="ECO:0000313" key="2">
    <source>
        <dbReference type="Proteomes" id="UP000507470"/>
    </source>
</evidence>
<dbReference type="InterPro" id="IPR011990">
    <property type="entry name" value="TPR-like_helical_dom_sf"/>
</dbReference>
<proteinExistence type="predicted"/>
<gene>
    <name evidence="1" type="ORF">MCOR_9662</name>
</gene>
<dbReference type="Proteomes" id="UP000507470">
    <property type="component" value="Unassembled WGS sequence"/>
</dbReference>
<evidence type="ECO:0000313" key="1">
    <source>
        <dbReference type="EMBL" id="CAC5371056.1"/>
    </source>
</evidence>
<dbReference type="AlphaFoldDB" id="A0A6J8ART5"/>
<dbReference type="EMBL" id="CACVKT020001743">
    <property type="protein sequence ID" value="CAC5371056.1"/>
    <property type="molecule type" value="Genomic_DNA"/>
</dbReference>
<dbReference type="OrthoDB" id="10434707at2759"/>
<dbReference type="PANTHER" id="PTHR16253">
    <property type="entry name" value="TETRATRICOPEPTIDE REPEAT PROTEIN 22"/>
    <property type="match status" value="1"/>
</dbReference>
<dbReference type="PANTHER" id="PTHR16253:SF0">
    <property type="entry name" value="TETRATRICOPEPTIDE REPEAT PROTEIN 22"/>
    <property type="match status" value="1"/>
</dbReference>
<accession>A0A6J8ART5</accession>